<feature type="compositionally biased region" description="Polar residues" evidence="1">
    <location>
        <begin position="21"/>
        <end position="38"/>
    </location>
</feature>
<feature type="region of interest" description="Disordered" evidence="1">
    <location>
        <begin position="1"/>
        <end position="85"/>
    </location>
</feature>
<evidence type="ECO:0000313" key="3">
    <source>
        <dbReference type="Proteomes" id="UP001501822"/>
    </source>
</evidence>
<dbReference type="Proteomes" id="UP001501822">
    <property type="component" value="Unassembled WGS sequence"/>
</dbReference>
<name>A0ABP3GTW6_9ACTN</name>
<evidence type="ECO:0000256" key="1">
    <source>
        <dbReference type="SAM" id="MobiDB-lite"/>
    </source>
</evidence>
<organism evidence="2 3">
    <name type="scientific">Actinoallomurus spadix</name>
    <dbReference type="NCBI Taxonomy" id="79912"/>
    <lineage>
        <taxon>Bacteria</taxon>
        <taxon>Bacillati</taxon>
        <taxon>Actinomycetota</taxon>
        <taxon>Actinomycetes</taxon>
        <taxon>Streptosporangiales</taxon>
        <taxon>Thermomonosporaceae</taxon>
        <taxon>Actinoallomurus</taxon>
    </lineage>
</organism>
<protein>
    <submittedName>
        <fullName evidence="2">Uncharacterized protein</fullName>
    </submittedName>
</protein>
<evidence type="ECO:0000313" key="2">
    <source>
        <dbReference type="EMBL" id="GAA0354294.1"/>
    </source>
</evidence>
<dbReference type="EMBL" id="BAAABM010000045">
    <property type="protein sequence ID" value="GAA0354294.1"/>
    <property type="molecule type" value="Genomic_DNA"/>
</dbReference>
<keyword evidence="3" id="KW-1185">Reference proteome</keyword>
<sequence>MSRKDSPHRPSAVQAKASRPSGVSSDPIATSTLSSYQSAGAGRSRESDMALARRDPGRYGAPKPRRPPGASELVIESRVTAPRDL</sequence>
<accession>A0ABP3GTW6</accession>
<reference evidence="3" key="1">
    <citation type="journal article" date="2019" name="Int. J. Syst. Evol. Microbiol.">
        <title>The Global Catalogue of Microorganisms (GCM) 10K type strain sequencing project: providing services to taxonomists for standard genome sequencing and annotation.</title>
        <authorList>
            <consortium name="The Broad Institute Genomics Platform"/>
            <consortium name="The Broad Institute Genome Sequencing Center for Infectious Disease"/>
            <person name="Wu L."/>
            <person name="Ma J."/>
        </authorList>
    </citation>
    <scope>NUCLEOTIDE SEQUENCE [LARGE SCALE GENOMIC DNA]</scope>
    <source>
        <strain evidence="3">JCM 3146</strain>
    </source>
</reference>
<feature type="compositionally biased region" description="Basic and acidic residues" evidence="1">
    <location>
        <begin position="43"/>
        <end position="57"/>
    </location>
</feature>
<proteinExistence type="predicted"/>
<gene>
    <name evidence="2" type="ORF">GCM10010151_49850</name>
</gene>
<comment type="caution">
    <text evidence="2">The sequence shown here is derived from an EMBL/GenBank/DDBJ whole genome shotgun (WGS) entry which is preliminary data.</text>
</comment>